<sequence>MVVGHREAERRKRHDHRLTAGRHFMFPTLPSFNRVHEHWNFSRSSFMPIMSLCGSWWETQNRRSRVGPPTVSRNSGAKDAEGLPGGTSRRWGEVPARCRLKNSYIPNTRANRVTEGLHMTKNYNNPAETKLSPKYILPTTFKIDLQPQRWKKVEEWGRVTGYVCPDLVHDLHLIHIATAILTHLQRLLDINPAEPTLAHPIKMFRFTTLSLARPVSNFVLIFSYTNLGDPTSRTEFERRVAEILAELLVHLSIPDHRDISTIFKLSEQRSGLLKNTAPDDDGRSPLSDETLGMWLPFKFSKLGRLPFLRKGKGGV</sequence>
<gene>
    <name evidence="2" type="ORF">DFP72DRAFT_846719</name>
</gene>
<accession>A0A8H6I009</accession>
<organism evidence="2 3">
    <name type="scientific">Ephemerocybe angulata</name>
    <dbReference type="NCBI Taxonomy" id="980116"/>
    <lineage>
        <taxon>Eukaryota</taxon>
        <taxon>Fungi</taxon>
        <taxon>Dikarya</taxon>
        <taxon>Basidiomycota</taxon>
        <taxon>Agaricomycotina</taxon>
        <taxon>Agaricomycetes</taxon>
        <taxon>Agaricomycetidae</taxon>
        <taxon>Agaricales</taxon>
        <taxon>Agaricineae</taxon>
        <taxon>Psathyrellaceae</taxon>
        <taxon>Ephemerocybe</taxon>
    </lineage>
</organism>
<dbReference type="EMBL" id="JACGCI010000026">
    <property type="protein sequence ID" value="KAF6756405.1"/>
    <property type="molecule type" value="Genomic_DNA"/>
</dbReference>
<dbReference type="Proteomes" id="UP000521943">
    <property type="component" value="Unassembled WGS sequence"/>
</dbReference>
<evidence type="ECO:0000256" key="1">
    <source>
        <dbReference type="SAM" id="MobiDB-lite"/>
    </source>
</evidence>
<keyword evidence="3" id="KW-1185">Reference proteome</keyword>
<protein>
    <submittedName>
        <fullName evidence="2">Uncharacterized protein</fullName>
    </submittedName>
</protein>
<reference evidence="2 3" key="1">
    <citation type="submission" date="2020-07" db="EMBL/GenBank/DDBJ databases">
        <title>Comparative genomics of pyrophilous fungi reveals a link between fire events and developmental genes.</title>
        <authorList>
            <consortium name="DOE Joint Genome Institute"/>
            <person name="Steindorff A.S."/>
            <person name="Carver A."/>
            <person name="Calhoun S."/>
            <person name="Stillman K."/>
            <person name="Liu H."/>
            <person name="Lipzen A."/>
            <person name="Pangilinan J."/>
            <person name="Labutti K."/>
            <person name="Bruns T.D."/>
            <person name="Grigoriev I.V."/>
        </authorList>
    </citation>
    <scope>NUCLEOTIDE SEQUENCE [LARGE SCALE GENOMIC DNA]</scope>
    <source>
        <strain evidence="2 3">CBS 144469</strain>
    </source>
</reference>
<dbReference type="AlphaFoldDB" id="A0A8H6I009"/>
<proteinExistence type="predicted"/>
<evidence type="ECO:0000313" key="3">
    <source>
        <dbReference type="Proteomes" id="UP000521943"/>
    </source>
</evidence>
<feature type="region of interest" description="Disordered" evidence="1">
    <location>
        <begin position="63"/>
        <end position="91"/>
    </location>
</feature>
<name>A0A8H6I009_9AGAR</name>
<evidence type="ECO:0000313" key="2">
    <source>
        <dbReference type="EMBL" id="KAF6756405.1"/>
    </source>
</evidence>
<comment type="caution">
    <text evidence="2">The sequence shown here is derived from an EMBL/GenBank/DDBJ whole genome shotgun (WGS) entry which is preliminary data.</text>
</comment>